<sequence length="159" mass="17153">MSIRLFIGVLASIVTPAMAQQAPAPVSNAPLSLDLICTGRGTLHTTQKVPDGRDKEGRKRTRSQSVDEPFGGALRFRIRDAVAEALPPEPMLSQVGVGGWRPVKKLATTDATITGKIDLGFLYAPVFEIDRYAGTISISGSMNTFQGECQPYDGSQRQF</sequence>
<proteinExistence type="predicted"/>
<accession>A0A1H7TTA1</accession>
<feature type="signal peptide" evidence="2">
    <location>
        <begin position="1"/>
        <end position="19"/>
    </location>
</feature>
<dbReference type="Proteomes" id="UP000199214">
    <property type="component" value="Unassembled WGS sequence"/>
</dbReference>
<evidence type="ECO:0000313" key="3">
    <source>
        <dbReference type="EMBL" id="SEL87686.1"/>
    </source>
</evidence>
<evidence type="ECO:0000313" key="4">
    <source>
        <dbReference type="Proteomes" id="UP000199214"/>
    </source>
</evidence>
<feature type="region of interest" description="Disordered" evidence="1">
    <location>
        <begin position="44"/>
        <end position="66"/>
    </location>
</feature>
<organism evidence="3 4">
    <name type="scientific">Sphingomonas palmae</name>
    <dbReference type="NCBI Taxonomy" id="1855283"/>
    <lineage>
        <taxon>Bacteria</taxon>
        <taxon>Pseudomonadati</taxon>
        <taxon>Pseudomonadota</taxon>
        <taxon>Alphaproteobacteria</taxon>
        <taxon>Sphingomonadales</taxon>
        <taxon>Sphingomonadaceae</taxon>
        <taxon>Sphingomonas</taxon>
    </lineage>
</organism>
<dbReference type="EMBL" id="FNZZ01000006">
    <property type="protein sequence ID" value="SEL87686.1"/>
    <property type="molecule type" value="Genomic_DNA"/>
</dbReference>
<evidence type="ECO:0000256" key="2">
    <source>
        <dbReference type="SAM" id="SignalP"/>
    </source>
</evidence>
<evidence type="ECO:0000256" key="1">
    <source>
        <dbReference type="SAM" id="MobiDB-lite"/>
    </source>
</evidence>
<dbReference type="AlphaFoldDB" id="A0A1H7TTA1"/>
<gene>
    <name evidence="3" type="ORF">SAMN05216382_2805</name>
</gene>
<name>A0A1H7TTA1_9SPHN</name>
<protein>
    <submittedName>
        <fullName evidence="3">Uncharacterized protein</fullName>
    </submittedName>
</protein>
<feature type="chain" id="PRO_5011708865" evidence="2">
    <location>
        <begin position="20"/>
        <end position="159"/>
    </location>
</feature>
<keyword evidence="4" id="KW-1185">Reference proteome</keyword>
<reference evidence="4" key="1">
    <citation type="submission" date="2016-10" db="EMBL/GenBank/DDBJ databases">
        <authorList>
            <person name="Varghese N."/>
            <person name="Submissions S."/>
        </authorList>
    </citation>
    <scope>NUCLEOTIDE SEQUENCE [LARGE SCALE GENOMIC DNA]</scope>
    <source>
        <strain evidence="4">JS21-1</strain>
    </source>
</reference>
<keyword evidence="2" id="KW-0732">Signal</keyword>